<evidence type="ECO:0000256" key="14">
    <source>
        <dbReference type="SAM" id="MobiDB-lite"/>
    </source>
</evidence>
<evidence type="ECO:0000256" key="6">
    <source>
        <dbReference type="ARBA" id="ARBA00022729"/>
    </source>
</evidence>
<dbReference type="InterPro" id="IPR027193">
    <property type="entry name" value="Noc4"/>
</dbReference>
<keyword evidence="7 15" id="KW-1133">Transmembrane helix</keyword>
<organism evidence="17 18">
    <name type="scientific">Cynara cardunculus var. scolymus</name>
    <name type="common">Globe artichoke</name>
    <name type="synonym">Cynara scolymus</name>
    <dbReference type="NCBI Taxonomy" id="59895"/>
    <lineage>
        <taxon>Eukaryota</taxon>
        <taxon>Viridiplantae</taxon>
        <taxon>Streptophyta</taxon>
        <taxon>Embryophyta</taxon>
        <taxon>Tracheophyta</taxon>
        <taxon>Spermatophyta</taxon>
        <taxon>Magnoliopsida</taxon>
        <taxon>eudicotyledons</taxon>
        <taxon>Gunneridae</taxon>
        <taxon>Pentapetalae</taxon>
        <taxon>asterids</taxon>
        <taxon>campanulids</taxon>
        <taxon>Asterales</taxon>
        <taxon>Asteraceae</taxon>
        <taxon>Carduoideae</taxon>
        <taxon>Cardueae</taxon>
        <taxon>Carduinae</taxon>
        <taxon>Cynara</taxon>
    </lineage>
</organism>
<dbReference type="GO" id="GO:0042254">
    <property type="term" value="P:ribosome biogenesis"/>
    <property type="evidence" value="ECO:0007669"/>
    <property type="project" value="InterPro"/>
</dbReference>
<evidence type="ECO:0000256" key="5">
    <source>
        <dbReference type="ARBA" id="ARBA00022692"/>
    </source>
</evidence>
<comment type="caution">
    <text evidence="17">The sequence shown here is derived from an EMBL/GenBank/DDBJ whole genome shotgun (WGS) entry which is preliminary data.</text>
</comment>
<keyword evidence="4" id="KW-0813">Transport</keyword>
<evidence type="ECO:0000256" key="3">
    <source>
        <dbReference type="ARBA" id="ARBA00008685"/>
    </source>
</evidence>
<dbReference type="InterPro" id="IPR001320">
    <property type="entry name" value="Iontro_rcpt_C"/>
</dbReference>
<keyword evidence="12" id="KW-1071">Ligand-gated ion channel</keyword>
<keyword evidence="18" id="KW-1185">Reference proteome</keyword>
<dbReference type="SUPFAM" id="SSF53850">
    <property type="entry name" value="Periplasmic binding protein-like II"/>
    <property type="match status" value="1"/>
</dbReference>
<dbReference type="Pfam" id="PF03914">
    <property type="entry name" value="CBF"/>
    <property type="match status" value="1"/>
</dbReference>
<evidence type="ECO:0000256" key="11">
    <source>
        <dbReference type="ARBA" id="ARBA00023180"/>
    </source>
</evidence>
<gene>
    <name evidence="17" type="ORF">Ccrd_025843</name>
</gene>
<dbReference type="Gene3D" id="3.40.190.10">
    <property type="entry name" value="Periplasmic binding protein-like II"/>
    <property type="match status" value="2"/>
</dbReference>
<dbReference type="Pfam" id="PF10613">
    <property type="entry name" value="Lig_chan-Glu_bd"/>
    <property type="match status" value="1"/>
</dbReference>
<keyword evidence="6" id="KW-0732">Signal</keyword>
<dbReference type="OMA" id="CKFTIAG"/>
<evidence type="ECO:0000256" key="4">
    <source>
        <dbReference type="ARBA" id="ARBA00022448"/>
    </source>
</evidence>
<feature type="region of interest" description="Disordered" evidence="14">
    <location>
        <begin position="1"/>
        <end position="31"/>
    </location>
</feature>
<comment type="similarity">
    <text evidence="2">Belongs to the CBF/MAK21 family.</text>
</comment>
<dbReference type="Pfam" id="PF00060">
    <property type="entry name" value="Lig_chan"/>
    <property type="match status" value="1"/>
</dbReference>
<dbReference type="Gene3D" id="1.10.287.70">
    <property type="match status" value="1"/>
</dbReference>
<dbReference type="InterPro" id="IPR028082">
    <property type="entry name" value="Peripla_BP_I"/>
</dbReference>
<evidence type="ECO:0000256" key="8">
    <source>
        <dbReference type="ARBA" id="ARBA00023065"/>
    </source>
</evidence>
<keyword evidence="13" id="KW-0407">Ion channel</keyword>
<keyword evidence="11" id="KW-0325">Glycoprotein</keyword>
<comment type="subcellular location">
    <subcellularLocation>
        <location evidence="1">Membrane</location>
        <topology evidence="1">Multi-pass membrane protein</topology>
    </subcellularLocation>
</comment>
<dbReference type="EMBL" id="LEKV01006975">
    <property type="protein sequence ID" value="KVH27464.1"/>
    <property type="molecule type" value="Genomic_DNA"/>
</dbReference>
<accession>A0A103U1Q9</accession>
<dbReference type="PANTHER" id="PTHR12455:SF0">
    <property type="entry name" value="NUCLEOLAR COMPLEX PROTEIN 4 HOMOLOG"/>
    <property type="match status" value="1"/>
</dbReference>
<feature type="domain" description="Ionotropic glutamate receptor C-terminal" evidence="16">
    <location>
        <begin position="1082"/>
        <end position="1419"/>
    </location>
</feature>
<dbReference type="SUPFAM" id="SSF53822">
    <property type="entry name" value="Periplasmic binding protein-like I"/>
    <property type="match status" value="1"/>
</dbReference>
<dbReference type="Proteomes" id="UP000243975">
    <property type="component" value="Unassembled WGS sequence"/>
</dbReference>
<dbReference type="FunFam" id="3.40.50.2300:FF:000081">
    <property type="entry name" value="Glutamate receptor"/>
    <property type="match status" value="1"/>
</dbReference>
<dbReference type="FunFam" id="1.10.287.70:FF:000037">
    <property type="entry name" value="Glutamate receptor"/>
    <property type="match status" value="1"/>
</dbReference>
<dbReference type="GO" id="GO:0015276">
    <property type="term" value="F:ligand-gated monoatomic ion channel activity"/>
    <property type="evidence" value="ECO:0007669"/>
    <property type="project" value="InterPro"/>
</dbReference>
<dbReference type="CDD" id="cd13686">
    <property type="entry name" value="GluR_Plant"/>
    <property type="match status" value="1"/>
</dbReference>
<evidence type="ECO:0000256" key="13">
    <source>
        <dbReference type="ARBA" id="ARBA00023303"/>
    </source>
</evidence>
<evidence type="ECO:0000313" key="18">
    <source>
        <dbReference type="Proteomes" id="UP000243975"/>
    </source>
</evidence>
<keyword evidence="5 15" id="KW-0812">Transmembrane</keyword>
<dbReference type="GO" id="GO:0032040">
    <property type="term" value="C:small-subunit processome"/>
    <property type="evidence" value="ECO:0007669"/>
    <property type="project" value="TreeGrafter"/>
</dbReference>
<reference evidence="17 18" key="1">
    <citation type="journal article" date="2016" name="Sci. Rep.">
        <title>The genome sequence of the outbreeding globe artichoke constructed de novo incorporating a phase-aware low-pass sequencing strategy of F1 progeny.</title>
        <authorList>
            <person name="Scaglione D."/>
            <person name="Reyes-Chin-Wo S."/>
            <person name="Acquadro A."/>
            <person name="Froenicke L."/>
            <person name="Portis E."/>
            <person name="Beitel C."/>
            <person name="Tirone M."/>
            <person name="Mauro R."/>
            <person name="Lo Monaco A."/>
            <person name="Mauromicale G."/>
            <person name="Faccioli P."/>
            <person name="Cattivelli L."/>
            <person name="Rieseberg L."/>
            <person name="Michelmore R."/>
            <person name="Lanteri S."/>
        </authorList>
    </citation>
    <scope>NUCLEOTIDE SEQUENCE [LARGE SCALE GENOMIC DNA]</scope>
    <source>
        <strain evidence="17">2C</strain>
    </source>
</reference>
<feature type="transmembrane region" description="Helical" evidence="15">
    <location>
        <begin position="1263"/>
        <end position="1289"/>
    </location>
</feature>
<dbReference type="Pfam" id="PF01094">
    <property type="entry name" value="ANF_receptor"/>
    <property type="match status" value="1"/>
</dbReference>
<name>A0A103U1Q9_CYNCS</name>
<evidence type="ECO:0000256" key="15">
    <source>
        <dbReference type="SAM" id="Phobius"/>
    </source>
</evidence>
<evidence type="ECO:0000256" key="2">
    <source>
        <dbReference type="ARBA" id="ARBA00007797"/>
    </source>
</evidence>
<dbReference type="InterPro" id="IPR001828">
    <property type="entry name" value="ANF_lig-bd_rcpt"/>
</dbReference>
<evidence type="ECO:0000259" key="16">
    <source>
        <dbReference type="SMART" id="SM00079"/>
    </source>
</evidence>
<feature type="transmembrane region" description="Helical" evidence="15">
    <location>
        <begin position="1440"/>
        <end position="1461"/>
    </location>
</feature>
<dbReference type="InterPro" id="IPR019594">
    <property type="entry name" value="Glu/Gly-bd"/>
</dbReference>
<dbReference type="GO" id="GO:0016020">
    <property type="term" value="C:membrane"/>
    <property type="evidence" value="ECO:0007669"/>
    <property type="project" value="UniProtKB-SubCell"/>
</dbReference>
<dbReference type="Gene3D" id="3.40.50.2300">
    <property type="match status" value="2"/>
</dbReference>
<keyword evidence="10" id="KW-0675">Receptor</keyword>
<dbReference type="SMART" id="SM00079">
    <property type="entry name" value="PBPe"/>
    <property type="match status" value="1"/>
</dbReference>
<proteinExistence type="inferred from homology"/>
<feature type="compositionally biased region" description="Basic and acidic residues" evidence="14">
    <location>
        <begin position="15"/>
        <end position="31"/>
    </location>
</feature>
<dbReference type="PANTHER" id="PTHR12455">
    <property type="entry name" value="NUCLEOLAR COMPLEX PROTEIN 4"/>
    <property type="match status" value="1"/>
</dbReference>
<dbReference type="FunFam" id="3.40.190.10:FF:000054">
    <property type="entry name" value="Glutamate receptor"/>
    <property type="match status" value="1"/>
</dbReference>
<dbReference type="InterPro" id="IPR005612">
    <property type="entry name" value="CCAAT-binding_factor"/>
</dbReference>
<dbReference type="FunFam" id="3.40.190.10:FF:000109">
    <property type="entry name" value="Glutamate receptor"/>
    <property type="match status" value="1"/>
</dbReference>
<evidence type="ECO:0000256" key="12">
    <source>
        <dbReference type="ARBA" id="ARBA00023286"/>
    </source>
</evidence>
<evidence type="ECO:0000256" key="1">
    <source>
        <dbReference type="ARBA" id="ARBA00004141"/>
    </source>
</evidence>
<feature type="transmembrane region" description="Helical" evidence="15">
    <location>
        <begin position="1203"/>
        <end position="1221"/>
    </location>
</feature>
<keyword evidence="8" id="KW-0406">Ion transport</keyword>
<comment type="similarity">
    <text evidence="3">Belongs to the glutamate-gated ion channel (TC 1.A.10.1) family.</text>
</comment>
<dbReference type="FunFam" id="3.40.190.10:FF:000039">
    <property type="entry name" value="Glutamate receptor"/>
    <property type="match status" value="1"/>
</dbReference>
<protein>
    <submittedName>
        <fullName evidence="17">CCAAT-binding factor</fullName>
    </submittedName>
</protein>
<sequence>MASIQASSRKRKNKGLGEKNKRKKKDQDLSDVRKLGQQLLSSRAHINNLPLLLNFLSPTTSYPPEFLLESLLSLQSFFTPLLPQLPSSSAKPTEDPESIYQIWVRSKFDEFVQCLIQLSVSSTTSEEALRIYLTEYIFKLQSALVWSVTVVELCGRMEIQEVVLDTLMECVKIGNAGKFHSSIYQKFIYSMVYSIAEADTLLNLLVSKYFKYIDVRYFTCISLEKLIRTLDVKDCSVDVFFTSCFCYHCIHNCWSLMIFSPDVRPKTEDTENESPARASGQLLIRNIHHVISKIPTLEQLDEKSEYEVWNESGVFTKEGAKESKKIKRTEGKDGKVKSSKGVSSSVKISKKMKLKFSKAWMAFLGLPLPIDVYKEVLVTLHQAVIPYLSNPIMLCDFLTRSYDIGGVISVMALSSLFVLMTEHGLEYPNLYGKLYALLVPSIFIAKHRAKFLQLLDSCLKSPLLPAYLAASFAKKLSRLALTVPPSGGLVIIALIHNLLRRHPSINCLVHQEDNGEVAKDVSSIKPGIDLFNNEETDILKTSAMRSSLWEIDTLRHHYCPPVSRFVLSLENDLTVRSKTTEVAIKDFSSGSYATIFREELVNGRYDGGLNRFHWLSTRQYQLHCSQRVILLVGVFNQTDNTEAVKSHDFSFFILTFLPLLGVCTIAMKAAVDDVNSHPTILPGRHLNLSIYDANFSGFLCIMGALKYMEIDTVAIIGPPSSERAHVLSNLVNELHVPLLSFTALDPTLSPLQYPYFLQTAPNDLYQTTAVAAILSYFHYSQVTAIFTDDDQFRNSINVLSKQLANKRCRLSGKAPLPPDQAQVNTDVITDVLHKVMSMESRVILVHTYSVTGLKIFEIANSLQMMKNGYVWIATTWLSTVLDSTGIPPKTAASVHGVLTLRPHIPDSYRKRAFERRWKKNLSKGSIGLNSYGLYAYDTVWIIAYAIDRFLKEGGEISFSKDLSFNDLMVTTSLNLKDRSIFNGGKQLLSNILETNKTGLTGPLLFNPDRSLRNPSFDVINILGTQGQLVGYWSNHSGLSVETPESCFEVKPCNQQLGSIVWPGNMKDKPRGWEFSNNGRPLRIGVPLRVSFKEMVMQINGSKKVGGFSIDVFLAAIKLLQYPVPYEFIMFGDGQKNPSYSQLVNQIASNVFDAVVGDISIVSNRTKTVDFTHPYMESGLVVVVHIRKPDSSSWAYLQPFSPPLWVVTAFLFLCVGVVVWLLEHRHNDEFRGPPKRQFVTVLWFTFSTMFFAHRENTVSTLGRVVLFIWLFVVLIINSSYTASLTSILMVQQLQSPINGIESLIASNEIIGFQVGSFAENYLMKEMNIPRSRLVGLGSPEEFAEKLVAGTVAAIVDERPYVDLFLSNHCNFQIVGQKFTKNGLGFAFPRDSPLAVDMSNAILILAENGELGRIHDDWLKKEGGCGAKRLSLVSDHLELESFWGLLVIFGAVCVVAVFIHFGVTLNRFRKESYDSKKPRQRGYRRFLSFSDRKQEVVSTNKLKERE</sequence>
<evidence type="ECO:0000256" key="10">
    <source>
        <dbReference type="ARBA" id="ARBA00023170"/>
    </source>
</evidence>
<evidence type="ECO:0000256" key="7">
    <source>
        <dbReference type="ARBA" id="ARBA00022989"/>
    </source>
</evidence>
<keyword evidence="9 15" id="KW-0472">Membrane</keyword>
<evidence type="ECO:0000313" key="17">
    <source>
        <dbReference type="EMBL" id="KVH27464.1"/>
    </source>
</evidence>
<evidence type="ECO:0000256" key="9">
    <source>
        <dbReference type="ARBA" id="ARBA00023136"/>
    </source>
</evidence>
<dbReference type="GO" id="GO:0030692">
    <property type="term" value="C:Noc4p-Nop14p complex"/>
    <property type="evidence" value="ECO:0007669"/>
    <property type="project" value="TreeGrafter"/>
</dbReference>
<dbReference type="Gramene" id="KVH27464">
    <property type="protein sequence ID" value="KVH27464"/>
    <property type="gene ID" value="Ccrd_025843"/>
</dbReference>